<comment type="caution">
    <text evidence="12">The sequence shown here is derived from an EMBL/GenBank/DDBJ whole genome shotgun (WGS) entry which is preliminary data.</text>
</comment>
<dbReference type="Gene3D" id="1.20.1250.20">
    <property type="entry name" value="MFS general substrate transporter like domains"/>
    <property type="match status" value="1"/>
</dbReference>
<dbReference type="PROSITE" id="PS00216">
    <property type="entry name" value="SUGAR_TRANSPORT_1"/>
    <property type="match status" value="1"/>
</dbReference>
<feature type="transmembrane region" description="Helical" evidence="10">
    <location>
        <begin position="300"/>
        <end position="324"/>
    </location>
</feature>
<feature type="transmembrane region" description="Helical" evidence="10">
    <location>
        <begin position="70"/>
        <end position="91"/>
    </location>
</feature>
<keyword evidence="5" id="KW-0762">Sugar transport</keyword>
<evidence type="ECO:0000256" key="8">
    <source>
        <dbReference type="ARBA" id="ARBA00023136"/>
    </source>
</evidence>
<organism evidence="12 13">
    <name type="scientific">Taxus chinensis</name>
    <name type="common">Chinese yew</name>
    <name type="synonym">Taxus wallichiana var. chinensis</name>
    <dbReference type="NCBI Taxonomy" id="29808"/>
    <lineage>
        <taxon>Eukaryota</taxon>
        <taxon>Viridiplantae</taxon>
        <taxon>Streptophyta</taxon>
        <taxon>Embryophyta</taxon>
        <taxon>Tracheophyta</taxon>
        <taxon>Spermatophyta</taxon>
        <taxon>Pinopsida</taxon>
        <taxon>Pinidae</taxon>
        <taxon>Conifers II</taxon>
        <taxon>Cupressales</taxon>
        <taxon>Taxaceae</taxon>
        <taxon>Taxus</taxon>
    </lineage>
</organism>
<dbReference type="PANTHER" id="PTHR48021:SF1">
    <property type="entry name" value="GH07001P-RELATED"/>
    <property type="match status" value="1"/>
</dbReference>
<evidence type="ECO:0000256" key="7">
    <source>
        <dbReference type="ARBA" id="ARBA00022989"/>
    </source>
</evidence>
<comment type="similarity">
    <text evidence="2 9">Belongs to the major facilitator superfamily. Sugar transporter (TC 2.A.1.1) family.</text>
</comment>
<dbReference type="InterPro" id="IPR050549">
    <property type="entry name" value="MFS_Trehalose_Transporter"/>
</dbReference>
<feature type="transmembrane region" description="Helical" evidence="10">
    <location>
        <begin position="263"/>
        <end position="280"/>
    </location>
</feature>
<feature type="transmembrane region" description="Helical" evidence="10">
    <location>
        <begin position="331"/>
        <end position="353"/>
    </location>
</feature>
<evidence type="ECO:0000256" key="2">
    <source>
        <dbReference type="ARBA" id="ARBA00010992"/>
    </source>
</evidence>
<dbReference type="Proteomes" id="UP000824469">
    <property type="component" value="Unassembled WGS sequence"/>
</dbReference>
<dbReference type="InterPro" id="IPR020846">
    <property type="entry name" value="MFS_dom"/>
</dbReference>
<keyword evidence="8 10" id="KW-0472">Membrane</keyword>
<evidence type="ECO:0000313" key="13">
    <source>
        <dbReference type="Proteomes" id="UP000824469"/>
    </source>
</evidence>
<dbReference type="GO" id="GO:0051119">
    <property type="term" value="F:sugar transmembrane transporter activity"/>
    <property type="evidence" value="ECO:0007669"/>
    <property type="project" value="InterPro"/>
</dbReference>
<dbReference type="InterPro" id="IPR044775">
    <property type="entry name" value="MFS_ERD6/Tret1-like"/>
</dbReference>
<dbReference type="AlphaFoldDB" id="A0AA38G9S0"/>
<keyword evidence="4" id="KW-1003">Cell membrane</keyword>
<dbReference type="InterPro" id="IPR005829">
    <property type="entry name" value="Sugar_transporter_CS"/>
</dbReference>
<dbReference type="InterPro" id="IPR005828">
    <property type="entry name" value="MFS_sugar_transport-like"/>
</dbReference>
<evidence type="ECO:0000256" key="10">
    <source>
        <dbReference type="SAM" id="Phobius"/>
    </source>
</evidence>
<feature type="transmembrane region" description="Helical" evidence="10">
    <location>
        <begin position="365"/>
        <end position="393"/>
    </location>
</feature>
<gene>
    <name evidence="12" type="ORF">KI387_021071</name>
</gene>
<feature type="transmembrane region" description="Helical" evidence="10">
    <location>
        <begin position="31"/>
        <end position="50"/>
    </location>
</feature>
<name>A0AA38G9S0_TAXCH</name>
<evidence type="ECO:0000256" key="5">
    <source>
        <dbReference type="ARBA" id="ARBA00022597"/>
    </source>
</evidence>
<keyword evidence="7 10" id="KW-1133">Transmembrane helix</keyword>
<evidence type="ECO:0000256" key="3">
    <source>
        <dbReference type="ARBA" id="ARBA00022448"/>
    </source>
</evidence>
<keyword evidence="3 9" id="KW-0813">Transport</keyword>
<feature type="transmembrane region" description="Helical" evidence="10">
    <location>
        <begin position="127"/>
        <end position="149"/>
    </location>
</feature>
<evidence type="ECO:0000256" key="1">
    <source>
        <dbReference type="ARBA" id="ARBA00004651"/>
    </source>
</evidence>
<sequence length="546" mass="58832">MEEELHIQTPLLDEEDGLTGHINPLQSKGNAVPAIFCTLVVAMGTVQYGYTCGYSSPVESAIMKDLGLTISQFSLFGSLPNIGAMVGALLSGPIADYIGRKKGLMVAAIPSIIGWICIYLAKDGALLYVGRILTGYGIGSSSFTGPVYIAEIAPYHLRGTLGAINMGCLGVGVFVVYLIGIYISWRPLALLGIVPSALMLIGAFFIPESPRWLAKTGKEFMTSLQALRGTCADISNEALDIKSAMEDTKQKVMVKLSNLWKRSYLKPLTISIIILTLQQLNGNGAILSYCSTILKSIGISSVNVVSLGVAIILIVMGAVSVVFVDKSGRRPLLMFSSGVMTICLAIASLALYLKGHLHRDSTMEGFYNILAVISILAFILFSVVGVGTVPWIIMAEILPADVRGIGGSIATSANWFSRWLVTETFNWLLDWSSAGNNKVYMSCISTSCLLNSMITNLSLGYLGNLTGSPEKSVTLRYFSLAFTSGARLHGNAMYPPVPGLIRTGYWYWYVVRTYPQALGTSWIWKSVPGTYAGHSADQNDSPEIAE</sequence>
<dbReference type="Pfam" id="PF00083">
    <property type="entry name" value="Sugar_tr"/>
    <property type="match status" value="1"/>
</dbReference>
<feature type="transmembrane region" description="Helical" evidence="10">
    <location>
        <begin position="189"/>
        <end position="206"/>
    </location>
</feature>
<evidence type="ECO:0000313" key="12">
    <source>
        <dbReference type="EMBL" id="KAH9319302.1"/>
    </source>
</evidence>
<dbReference type="CDD" id="cd17358">
    <property type="entry name" value="MFS_GLUT6_8_Class3_like"/>
    <property type="match status" value="1"/>
</dbReference>
<dbReference type="GO" id="GO:0005886">
    <property type="term" value="C:plasma membrane"/>
    <property type="evidence" value="ECO:0007669"/>
    <property type="project" value="UniProtKB-SubCell"/>
</dbReference>
<evidence type="ECO:0000256" key="9">
    <source>
        <dbReference type="RuleBase" id="RU003346"/>
    </source>
</evidence>
<dbReference type="PRINTS" id="PR00171">
    <property type="entry name" value="SUGRTRNSPORT"/>
</dbReference>
<feature type="transmembrane region" description="Helical" evidence="10">
    <location>
        <begin position="161"/>
        <end position="183"/>
    </location>
</feature>
<proteinExistence type="inferred from homology"/>
<feature type="transmembrane region" description="Helical" evidence="10">
    <location>
        <begin position="103"/>
        <end position="121"/>
    </location>
</feature>
<dbReference type="InterPro" id="IPR003663">
    <property type="entry name" value="Sugar/inositol_transpt"/>
</dbReference>
<dbReference type="NCBIfam" id="TIGR00879">
    <property type="entry name" value="SP"/>
    <property type="match status" value="1"/>
</dbReference>
<dbReference type="PROSITE" id="PS50850">
    <property type="entry name" value="MFS"/>
    <property type="match status" value="1"/>
</dbReference>
<evidence type="ECO:0000259" key="11">
    <source>
        <dbReference type="PROSITE" id="PS50850"/>
    </source>
</evidence>
<protein>
    <recommendedName>
        <fullName evidence="11">Major facilitator superfamily (MFS) profile domain-containing protein</fullName>
    </recommendedName>
</protein>
<dbReference type="FunFam" id="1.20.1250.20:FF:000218">
    <property type="entry name" value="facilitated trehalose transporter Tret1"/>
    <property type="match status" value="1"/>
</dbReference>
<dbReference type="EMBL" id="JAHRHJ020000004">
    <property type="protein sequence ID" value="KAH9319302.1"/>
    <property type="molecule type" value="Genomic_DNA"/>
</dbReference>
<keyword evidence="13" id="KW-1185">Reference proteome</keyword>
<dbReference type="PANTHER" id="PTHR48021">
    <property type="match status" value="1"/>
</dbReference>
<comment type="subcellular location">
    <subcellularLocation>
        <location evidence="1">Cell membrane</location>
        <topology evidence="1">Multi-pass membrane protein</topology>
    </subcellularLocation>
</comment>
<reference evidence="12 13" key="1">
    <citation type="journal article" date="2021" name="Nat. Plants">
        <title>The Taxus genome provides insights into paclitaxel biosynthesis.</title>
        <authorList>
            <person name="Xiong X."/>
            <person name="Gou J."/>
            <person name="Liao Q."/>
            <person name="Li Y."/>
            <person name="Zhou Q."/>
            <person name="Bi G."/>
            <person name="Li C."/>
            <person name="Du R."/>
            <person name="Wang X."/>
            <person name="Sun T."/>
            <person name="Guo L."/>
            <person name="Liang H."/>
            <person name="Lu P."/>
            <person name="Wu Y."/>
            <person name="Zhang Z."/>
            <person name="Ro D.K."/>
            <person name="Shang Y."/>
            <person name="Huang S."/>
            <person name="Yan J."/>
        </authorList>
    </citation>
    <scope>NUCLEOTIDE SEQUENCE [LARGE SCALE GENOMIC DNA]</scope>
    <source>
        <strain evidence="12">Ta-2019</strain>
    </source>
</reference>
<dbReference type="InterPro" id="IPR036259">
    <property type="entry name" value="MFS_trans_sf"/>
</dbReference>
<evidence type="ECO:0000256" key="4">
    <source>
        <dbReference type="ARBA" id="ARBA00022475"/>
    </source>
</evidence>
<accession>A0AA38G9S0</accession>
<feature type="domain" description="Major facilitator superfamily (MFS) profile" evidence="11">
    <location>
        <begin position="37"/>
        <end position="472"/>
    </location>
</feature>
<keyword evidence="6 10" id="KW-0812">Transmembrane</keyword>
<evidence type="ECO:0000256" key="6">
    <source>
        <dbReference type="ARBA" id="ARBA00022692"/>
    </source>
</evidence>
<dbReference type="SUPFAM" id="SSF103473">
    <property type="entry name" value="MFS general substrate transporter"/>
    <property type="match status" value="1"/>
</dbReference>